<sequence length="90" mass="10542">MRNESTFYKFLQYFFQRLANQGVTSCQQLQVHIPAVTAGLTVTRFFIQNNWGTSQPKAFAKALQQASEEQRTQYQHRWRHLALILPPKNS</sequence>
<reference evidence="2" key="1">
    <citation type="submission" date="2016-10" db="EMBL/GenBank/DDBJ databases">
        <authorList>
            <person name="Chevignon G."/>
        </authorList>
    </citation>
    <scope>NUCLEOTIDE SEQUENCE [LARGE SCALE GENOMIC DNA]</scope>
    <source>
        <strain evidence="2">ZA17</strain>
    </source>
</reference>
<evidence type="ECO:0000313" key="2">
    <source>
        <dbReference type="Proteomes" id="UP000229055"/>
    </source>
</evidence>
<accession>A0A2D3TD08</accession>
<dbReference type="EMBL" id="CP017613">
    <property type="protein sequence ID" value="ATW33669.1"/>
    <property type="molecule type" value="Genomic_DNA"/>
</dbReference>
<proteinExistence type="predicted"/>
<dbReference type="AlphaFoldDB" id="A0A2D3TD08"/>
<name>A0A2D3TD08_9ENTR</name>
<protein>
    <submittedName>
        <fullName evidence="1">Uncharacterized protein</fullName>
    </submittedName>
</protein>
<organism evidence="1 2">
    <name type="scientific">Candidatus Williamhamiltonella defendens</name>
    <dbReference type="NCBI Taxonomy" id="138072"/>
    <lineage>
        <taxon>Bacteria</taxon>
        <taxon>Pseudomonadati</taxon>
        <taxon>Pseudomonadota</taxon>
        <taxon>Gammaproteobacteria</taxon>
        <taxon>Enterobacterales</taxon>
        <taxon>Enterobacteriaceae</taxon>
        <taxon>aphid secondary symbionts</taxon>
        <taxon>Candidatus Williamhamiltonella</taxon>
    </lineage>
</organism>
<dbReference type="Proteomes" id="UP000229055">
    <property type="component" value="Chromosome"/>
</dbReference>
<reference evidence="2" key="2">
    <citation type="submission" date="2017-11" db="EMBL/GenBank/DDBJ databases">
        <title>PacBio sequencing of new strain of the secondary endosymbiont Candidatus Hamiltonella defensa.</title>
        <authorList>
            <person name="Strand M.R."/>
            <person name="Oliver K."/>
        </authorList>
    </citation>
    <scope>NUCLEOTIDE SEQUENCE [LARGE SCALE GENOMIC DNA]</scope>
    <source>
        <strain evidence="2">ZA17</strain>
    </source>
</reference>
<evidence type="ECO:0000313" key="1">
    <source>
        <dbReference type="EMBL" id="ATW33669.1"/>
    </source>
</evidence>
<gene>
    <name evidence="1" type="ORF">BJP43_04545</name>
</gene>